<dbReference type="InterPro" id="IPR010982">
    <property type="entry name" value="Lambda_DNA-bd_dom_sf"/>
</dbReference>
<dbReference type="InterPro" id="IPR001387">
    <property type="entry name" value="Cro/C1-type_HTH"/>
</dbReference>
<proteinExistence type="predicted"/>
<dbReference type="GO" id="GO:0003677">
    <property type="term" value="F:DNA binding"/>
    <property type="evidence" value="ECO:0007669"/>
    <property type="project" value="InterPro"/>
</dbReference>
<dbReference type="SUPFAM" id="SSF47413">
    <property type="entry name" value="lambda repressor-like DNA-binding domains"/>
    <property type="match status" value="1"/>
</dbReference>
<reference evidence="1 2" key="1">
    <citation type="submission" date="2015-11" db="EMBL/GenBank/DDBJ databases">
        <title>Genomic analysis of 38 Legionella species identifies large and diverse effector repertoires.</title>
        <authorList>
            <person name="Burstein D."/>
            <person name="Amaro F."/>
            <person name="Zusman T."/>
            <person name="Lifshitz Z."/>
            <person name="Cohen O."/>
            <person name="Gilbert J.A."/>
            <person name="Pupko T."/>
            <person name="Shuman H.A."/>
            <person name="Segal G."/>
        </authorList>
    </citation>
    <scope>NUCLEOTIDE SEQUENCE [LARGE SCALE GENOMIC DNA]</scope>
    <source>
        <strain evidence="1 2">JA-26-G1-E2</strain>
    </source>
</reference>
<gene>
    <name evidence="1" type="ORF">Ljam_2726</name>
</gene>
<dbReference type="PATRIC" id="fig|455.5.peg.2865"/>
<dbReference type="AlphaFoldDB" id="A0A0W0UKV5"/>
<dbReference type="InterPro" id="IPR036286">
    <property type="entry name" value="LexA/Signal_pep-like_sf"/>
</dbReference>
<accession>A0A0W0UKV5</accession>
<organism evidence="1 2">
    <name type="scientific">Legionella jamestowniensis</name>
    <dbReference type="NCBI Taxonomy" id="455"/>
    <lineage>
        <taxon>Bacteria</taxon>
        <taxon>Pseudomonadati</taxon>
        <taxon>Pseudomonadota</taxon>
        <taxon>Gammaproteobacteria</taxon>
        <taxon>Legionellales</taxon>
        <taxon>Legionellaceae</taxon>
        <taxon>Legionella</taxon>
    </lineage>
</organism>
<sequence>MTVENKEVNNQSLLTPGQRLKHIRSVLRLSRAYLQEKYGLPEVTLKSWENGTTKLTSTGAQRCVEAYRNEGIIVSEEWILEGVGLDPKSTITVSHYFATPTNQDLPIEDEEISMVKDANLFKESHSNAVIMIVSNADMRPFYLPGDYIGGRLRNLDKIETAVNKDCIVYLRNGEKFFRRLVKDTLGYYNLTCLNPSETTSEPVLYNVEIESVAPVIWHRWKDE</sequence>
<dbReference type="SUPFAM" id="SSF51306">
    <property type="entry name" value="LexA/Signal peptidase"/>
    <property type="match status" value="1"/>
</dbReference>
<dbReference type="RefSeq" id="WP_058450542.1">
    <property type="nucleotide sequence ID" value="NZ_CAAAJF010000001.1"/>
</dbReference>
<dbReference type="OrthoDB" id="5659783at2"/>
<dbReference type="CDD" id="cd00093">
    <property type="entry name" value="HTH_XRE"/>
    <property type="match status" value="1"/>
</dbReference>
<evidence type="ECO:0000313" key="1">
    <source>
        <dbReference type="EMBL" id="KTD08531.1"/>
    </source>
</evidence>
<comment type="caution">
    <text evidence="1">The sequence shown here is derived from an EMBL/GenBank/DDBJ whole genome shotgun (WGS) entry which is preliminary data.</text>
</comment>
<dbReference type="EMBL" id="LNYG01000013">
    <property type="protein sequence ID" value="KTD08531.1"/>
    <property type="molecule type" value="Genomic_DNA"/>
</dbReference>
<evidence type="ECO:0000313" key="2">
    <source>
        <dbReference type="Proteomes" id="UP000054715"/>
    </source>
</evidence>
<dbReference type="Gene3D" id="1.10.260.40">
    <property type="entry name" value="lambda repressor-like DNA-binding domains"/>
    <property type="match status" value="1"/>
</dbReference>
<name>A0A0W0UKV5_9GAMM</name>
<protein>
    <submittedName>
        <fullName evidence="1">Uncharacterized protein</fullName>
    </submittedName>
</protein>
<dbReference type="Proteomes" id="UP000054715">
    <property type="component" value="Unassembled WGS sequence"/>
</dbReference>